<gene>
    <name evidence="1" type="ORF">BPAE_0245g00080</name>
</gene>
<dbReference type="EMBL" id="PQXI01000244">
    <property type="protein sequence ID" value="TGO21058.1"/>
    <property type="molecule type" value="Genomic_DNA"/>
</dbReference>
<keyword evidence="2" id="KW-1185">Reference proteome</keyword>
<organism evidence="1 2">
    <name type="scientific">Botrytis paeoniae</name>
    <dbReference type="NCBI Taxonomy" id="278948"/>
    <lineage>
        <taxon>Eukaryota</taxon>
        <taxon>Fungi</taxon>
        <taxon>Dikarya</taxon>
        <taxon>Ascomycota</taxon>
        <taxon>Pezizomycotina</taxon>
        <taxon>Leotiomycetes</taxon>
        <taxon>Helotiales</taxon>
        <taxon>Sclerotiniaceae</taxon>
        <taxon>Botrytis</taxon>
    </lineage>
</organism>
<sequence>MYRSLYDIRFFFTILAAGHDLRPYIAYEHLKPLEYVADVEKRTLSECGRREFAIELLNQIASSDN</sequence>
<protein>
    <submittedName>
        <fullName evidence="1">Uncharacterized protein</fullName>
    </submittedName>
</protein>
<name>A0A4Z1FC57_9HELO</name>
<evidence type="ECO:0000313" key="1">
    <source>
        <dbReference type="EMBL" id="TGO21058.1"/>
    </source>
</evidence>
<accession>A0A4Z1FC57</accession>
<dbReference type="Proteomes" id="UP000297910">
    <property type="component" value="Unassembled WGS sequence"/>
</dbReference>
<comment type="caution">
    <text evidence="1">The sequence shown here is derived from an EMBL/GenBank/DDBJ whole genome shotgun (WGS) entry which is preliminary data.</text>
</comment>
<evidence type="ECO:0000313" key="2">
    <source>
        <dbReference type="Proteomes" id="UP000297910"/>
    </source>
</evidence>
<reference evidence="1 2" key="1">
    <citation type="submission" date="2017-12" db="EMBL/GenBank/DDBJ databases">
        <title>Comparative genomics of Botrytis spp.</title>
        <authorList>
            <person name="Valero-Jimenez C.A."/>
            <person name="Tapia P."/>
            <person name="Veloso J."/>
            <person name="Silva-Moreno E."/>
            <person name="Staats M."/>
            <person name="Valdes J.H."/>
            <person name="Van Kan J.A.L."/>
        </authorList>
    </citation>
    <scope>NUCLEOTIDE SEQUENCE [LARGE SCALE GENOMIC DNA]</scope>
    <source>
        <strain evidence="1 2">Bp0003</strain>
    </source>
</reference>
<dbReference type="AlphaFoldDB" id="A0A4Z1FC57"/>
<proteinExistence type="predicted"/>